<dbReference type="InterPro" id="IPR036129">
    <property type="entry name" value="Glycerate_kinase_sf"/>
</dbReference>
<comment type="similarity">
    <text evidence="1 4">Belongs to the glycerate kinase type-1 family.</text>
</comment>
<dbReference type="AlphaFoldDB" id="A0A090ZW92"/>
<dbReference type="PATRIC" id="fig|44252.3.peg.3409"/>
<organism evidence="5 7">
    <name type="scientific">Paenibacillus macerans</name>
    <name type="common">Bacillus macerans</name>
    <dbReference type="NCBI Taxonomy" id="44252"/>
    <lineage>
        <taxon>Bacteria</taxon>
        <taxon>Bacillati</taxon>
        <taxon>Bacillota</taxon>
        <taxon>Bacilli</taxon>
        <taxon>Bacillales</taxon>
        <taxon>Paenibacillaceae</taxon>
        <taxon>Paenibacillus</taxon>
    </lineage>
</organism>
<accession>A0A090ZW92</accession>
<dbReference type="SUPFAM" id="SSF110738">
    <property type="entry name" value="Glycerate kinase I"/>
    <property type="match status" value="1"/>
</dbReference>
<dbReference type="GO" id="GO:0031388">
    <property type="term" value="P:organic acid phosphorylation"/>
    <property type="evidence" value="ECO:0007669"/>
    <property type="project" value="UniProtKB-UniRule"/>
</dbReference>
<protein>
    <submittedName>
        <fullName evidence="5 6">Glycerate kinase</fullName>
        <ecNumber evidence="6">2.7.1.-</ecNumber>
        <ecNumber evidence="5">2.7.1.31</ecNumber>
    </submittedName>
</protein>
<dbReference type="InterPro" id="IPR018197">
    <property type="entry name" value="Glycerate_kinase_RE-like"/>
</dbReference>
<dbReference type="NCBIfam" id="TIGR00045">
    <property type="entry name" value="glycerate kinase"/>
    <property type="match status" value="1"/>
</dbReference>
<evidence type="ECO:0000256" key="3">
    <source>
        <dbReference type="ARBA" id="ARBA00022777"/>
    </source>
</evidence>
<dbReference type="EC" id="2.7.1.31" evidence="5"/>
<dbReference type="Proteomes" id="UP000442469">
    <property type="component" value="Unassembled WGS sequence"/>
</dbReference>
<dbReference type="EMBL" id="WNZZ01000017">
    <property type="protein sequence ID" value="MUG24705.1"/>
    <property type="molecule type" value="Genomic_DNA"/>
</dbReference>
<name>A0A090ZW92_PAEMA</name>
<keyword evidence="3 4" id="KW-0418">Kinase</keyword>
<dbReference type="STRING" id="44252.DJ90_1799"/>
<reference evidence="5 7" key="1">
    <citation type="submission" date="2014-04" db="EMBL/GenBank/DDBJ databases">
        <authorList>
            <person name="Bishop-Lilly K.A."/>
            <person name="Broomall S.M."/>
            <person name="Chain P.S."/>
            <person name="Chertkov O."/>
            <person name="Coyne S.R."/>
            <person name="Daligault H.E."/>
            <person name="Davenport K.W."/>
            <person name="Erkkila T."/>
            <person name="Frey K.G."/>
            <person name="Gibbons H.S."/>
            <person name="Gu W."/>
            <person name="Jaissle J."/>
            <person name="Johnson S.L."/>
            <person name="Koroleva G.I."/>
            <person name="Ladner J.T."/>
            <person name="Lo C.-C."/>
            <person name="Minogue T.D."/>
            <person name="Munk C."/>
            <person name="Palacios G.F."/>
            <person name="Redden C.L."/>
            <person name="Rosenzweig C.N."/>
            <person name="Scholz M.B."/>
            <person name="Teshima H."/>
            <person name="Xu Y."/>
        </authorList>
    </citation>
    <scope>NUCLEOTIDE SEQUENCE [LARGE SCALE GENOMIC DNA]</scope>
    <source>
        <strain evidence="5 7">8244</strain>
    </source>
</reference>
<dbReference type="PANTHER" id="PTHR21599:SF0">
    <property type="entry name" value="GLYCERATE KINASE"/>
    <property type="match status" value="1"/>
</dbReference>
<dbReference type="PANTHER" id="PTHR21599">
    <property type="entry name" value="GLYCERATE KINASE"/>
    <property type="match status" value="1"/>
</dbReference>
<dbReference type="EMBL" id="JMQA01000029">
    <property type="protein sequence ID" value="KFN08421.1"/>
    <property type="molecule type" value="Genomic_DNA"/>
</dbReference>
<comment type="caution">
    <text evidence="5">The sequence shown here is derived from an EMBL/GenBank/DDBJ whole genome shotgun (WGS) entry which is preliminary data.</text>
</comment>
<keyword evidence="7" id="KW-1185">Reference proteome</keyword>
<gene>
    <name evidence="5" type="ORF">DJ90_1799</name>
    <name evidence="6" type="ORF">GNQ08_20255</name>
</gene>
<evidence type="ECO:0000256" key="2">
    <source>
        <dbReference type="ARBA" id="ARBA00022679"/>
    </source>
</evidence>
<dbReference type="GO" id="GO:0008887">
    <property type="term" value="F:glycerate kinase activity"/>
    <property type="evidence" value="ECO:0007669"/>
    <property type="project" value="UniProtKB-UniRule"/>
</dbReference>
<evidence type="ECO:0000256" key="1">
    <source>
        <dbReference type="ARBA" id="ARBA00006284"/>
    </source>
</evidence>
<dbReference type="RefSeq" id="WP_036623670.1">
    <property type="nucleotide sequence ID" value="NZ_BOSD01000015.1"/>
</dbReference>
<dbReference type="HOGENOM" id="CLU_028255_0_1_9"/>
<evidence type="ECO:0000313" key="5">
    <source>
        <dbReference type="EMBL" id="KFN08421.1"/>
    </source>
</evidence>
<reference evidence="6 8" key="2">
    <citation type="submission" date="2019-11" db="EMBL/GenBank/DDBJ databases">
        <title>Draft genome sequences of five Paenibacillus species of dairy origin.</title>
        <authorList>
            <person name="Olajide A.M."/>
            <person name="Chen S."/>
            <person name="Lapointe G."/>
        </authorList>
    </citation>
    <scope>NUCLEOTIDE SEQUENCE [LARGE SCALE GENOMIC DNA]</scope>
    <source>
        <strain evidence="6 8">3CT49</strain>
    </source>
</reference>
<dbReference type="EC" id="2.7.1.-" evidence="6"/>
<dbReference type="PIRSF" id="PIRSF006078">
    <property type="entry name" value="GlxK"/>
    <property type="match status" value="1"/>
</dbReference>
<sequence>MKILIAPDSYKGSLSSKAVADCMEQGVLEVLPEAVIRKIPIADGGEGTVEAILSAVGGECRKLEVVGPQGEPVIAEYGIFDEGHAAVIEMASASGLTLVPAERRNPLTATTYGTGQLIKAALDAGCRQLIIGIGGSATNDGGVGMAQALGVRFLDAAGAEIGFGGGELQRIASIDTTGLHPGVAGCEITIASDVTNPLCGEQGAARVFGPQKGATPEMVARLDAGLRHLAGIIREQLGVDIAGVAGAGAAGGLGAGLIAFLDAGMARGIDIVMEAARFAEEVRDADLVLTGEGHTDVQTAFGKTPAGVAKLAKLHNKPVICVSGGIDAEARGMYDSGIDVVVGATQAPMTLAQAIAQAPANIRHAVSSVLRAMLIPQRYGSGNRGEAARASGEL</sequence>
<dbReference type="Gene3D" id="3.40.50.10350">
    <property type="entry name" value="Glycerate kinase, domain 1"/>
    <property type="match status" value="1"/>
</dbReference>
<evidence type="ECO:0000313" key="7">
    <source>
        <dbReference type="Proteomes" id="UP000029278"/>
    </source>
</evidence>
<dbReference type="GeneID" id="77007690"/>
<evidence type="ECO:0000256" key="4">
    <source>
        <dbReference type="PIRNR" id="PIRNR006078"/>
    </source>
</evidence>
<proteinExistence type="inferred from homology"/>
<dbReference type="InterPro" id="IPR004381">
    <property type="entry name" value="Glycerate_kinase"/>
</dbReference>
<evidence type="ECO:0000313" key="8">
    <source>
        <dbReference type="Proteomes" id="UP000442469"/>
    </source>
</evidence>
<keyword evidence="2 4" id="KW-0808">Transferase</keyword>
<dbReference type="InterPro" id="IPR018193">
    <property type="entry name" value="Glyc_kinase_flavodox-like_fold"/>
</dbReference>
<dbReference type="Proteomes" id="UP000029278">
    <property type="component" value="Unassembled WGS sequence"/>
</dbReference>
<dbReference type="OrthoDB" id="9774290at2"/>
<evidence type="ECO:0000313" key="6">
    <source>
        <dbReference type="EMBL" id="MUG24705.1"/>
    </source>
</evidence>
<dbReference type="Gene3D" id="3.90.1510.10">
    <property type="entry name" value="Glycerate kinase, domain 2"/>
    <property type="match status" value="1"/>
</dbReference>
<dbReference type="Pfam" id="PF02595">
    <property type="entry name" value="Gly_kinase"/>
    <property type="match status" value="1"/>
</dbReference>